<dbReference type="EMBL" id="CP029194">
    <property type="protein sequence ID" value="QES17830.1"/>
    <property type="molecule type" value="Genomic_DNA"/>
</dbReference>
<evidence type="ECO:0000313" key="1">
    <source>
        <dbReference type="EMBL" id="QES17830.1"/>
    </source>
</evidence>
<organism evidence="1 2">
    <name type="scientific">Streptomyces venezuelae</name>
    <dbReference type="NCBI Taxonomy" id="54571"/>
    <lineage>
        <taxon>Bacteria</taxon>
        <taxon>Bacillati</taxon>
        <taxon>Actinomycetota</taxon>
        <taxon>Actinomycetes</taxon>
        <taxon>Kitasatosporales</taxon>
        <taxon>Streptomycetaceae</taxon>
        <taxon>Streptomyces</taxon>
    </lineage>
</organism>
<dbReference type="Gene3D" id="1.25.40.20">
    <property type="entry name" value="Ankyrin repeat-containing domain"/>
    <property type="match status" value="1"/>
</dbReference>
<dbReference type="RefSeq" id="WP_150263498.1">
    <property type="nucleotide sequence ID" value="NZ_CP029194.1"/>
</dbReference>
<reference evidence="1 2" key="1">
    <citation type="submission" date="2018-05" db="EMBL/GenBank/DDBJ databases">
        <title>Streptomyces venezuelae.</title>
        <authorList>
            <person name="Kim W."/>
            <person name="Lee N."/>
            <person name="Cho B.-K."/>
        </authorList>
    </citation>
    <scope>NUCLEOTIDE SEQUENCE [LARGE SCALE GENOMIC DNA]</scope>
    <source>
        <strain evidence="1 2">ATCC 15068</strain>
    </source>
</reference>
<dbReference type="OrthoDB" id="2038281at2"/>
<evidence type="ECO:0008006" key="3">
    <source>
        <dbReference type="Google" id="ProtNLM"/>
    </source>
</evidence>
<name>A0A5P2AJY0_STRVZ</name>
<evidence type="ECO:0000313" key="2">
    <source>
        <dbReference type="Proteomes" id="UP000324106"/>
    </source>
</evidence>
<dbReference type="Proteomes" id="UP000324106">
    <property type="component" value="Chromosome"/>
</dbReference>
<dbReference type="InterPro" id="IPR036770">
    <property type="entry name" value="Ankyrin_rpt-contain_sf"/>
</dbReference>
<dbReference type="AlphaFoldDB" id="A0A5P2AJY0"/>
<protein>
    <recommendedName>
        <fullName evidence="3">Ankyrin repeat domain-containing protein</fullName>
    </recommendedName>
</protein>
<gene>
    <name evidence="1" type="ORF">DEJ46_00905</name>
</gene>
<proteinExistence type="predicted"/>
<sequence length="90" mass="9827">MLNGGADVNAVAKGHDTPLQLLMSQCAYTDEALAPFCDVLFARGDLDMLMIGAVEKSAYAMAVKSMRRQGLRARMEQYLPLHGIEIPETV</sequence>
<accession>A0A5P2AJY0</accession>